<dbReference type="GO" id="GO:0006637">
    <property type="term" value="P:acyl-CoA metabolic process"/>
    <property type="evidence" value="ECO:0007669"/>
    <property type="project" value="TreeGrafter"/>
</dbReference>
<name>H0VYG5_CAVPO</name>
<dbReference type="Bgee" id="ENSCPOG00000031580">
    <property type="expression patterns" value="Expressed in adult mammalian kidney and 1 other cell type or tissue"/>
</dbReference>
<dbReference type="HOGENOM" id="CLU_029849_4_0_1"/>
<evidence type="ECO:0000259" key="1">
    <source>
        <dbReference type="Pfam" id="PF04775"/>
    </source>
</evidence>
<dbReference type="GO" id="GO:0006631">
    <property type="term" value="P:fatty acid metabolic process"/>
    <property type="evidence" value="ECO:0007669"/>
    <property type="project" value="TreeGrafter"/>
</dbReference>
<sequence length="47" mass="5261">MVQLTATPQSALVDEPVHVRVTGLRPFQVVCLQASLQDEKQNLFHSE</sequence>
<dbReference type="VEuPathDB" id="HostDB:ENSCPOG00000031580"/>
<dbReference type="PANTHER" id="PTHR10824:SF18">
    <property type="entry name" value="BILE ACID-COA:AMINO ACID N-ACYLTRANSFERASE"/>
    <property type="match status" value="1"/>
</dbReference>
<protein>
    <recommendedName>
        <fullName evidence="1">Acyl-CoA thioester hydrolase/bile acid-CoA amino acid N-acetyltransferase domain-containing protein</fullName>
    </recommendedName>
</protein>
<dbReference type="AlphaFoldDB" id="H0VYG5"/>
<dbReference type="InterPro" id="IPR006862">
    <property type="entry name" value="Thio_Ohase/aa_AcTrfase"/>
</dbReference>
<feature type="domain" description="Acyl-CoA thioester hydrolase/bile acid-CoA amino acid N-acetyltransferase" evidence="1">
    <location>
        <begin position="14"/>
        <end position="46"/>
    </location>
</feature>
<keyword evidence="3" id="KW-1185">Reference proteome</keyword>
<dbReference type="InParanoid" id="H0VYG5"/>
<dbReference type="PANTHER" id="PTHR10824">
    <property type="entry name" value="ACYL-COENZYME A THIOESTERASE-RELATED"/>
    <property type="match status" value="1"/>
</dbReference>
<proteinExistence type="predicted"/>
<dbReference type="GO" id="GO:0005777">
    <property type="term" value="C:peroxisome"/>
    <property type="evidence" value="ECO:0007669"/>
    <property type="project" value="TreeGrafter"/>
</dbReference>
<dbReference type="InterPro" id="IPR042490">
    <property type="entry name" value="Thio_Ohase/BAAT_N"/>
</dbReference>
<dbReference type="Gene3D" id="2.60.40.2240">
    <property type="entry name" value="Acyl-CoA thioester hydrolase/BAAT N-terminal domain"/>
    <property type="match status" value="1"/>
</dbReference>
<reference evidence="2" key="3">
    <citation type="submission" date="2025-09" db="UniProtKB">
        <authorList>
            <consortium name="Ensembl"/>
        </authorList>
    </citation>
    <scope>IDENTIFICATION</scope>
    <source>
        <strain evidence="2">2N</strain>
    </source>
</reference>
<dbReference type="Ensembl" id="ENSCPOT00000025569.2">
    <property type="protein sequence ID" value="ENSCPOP00000015747.2"/>
    <property type="gene ID" value="ENSCPOG00000031580.1"/>
</dbReference>
<reference evidence="3" key="1">
    <citation type="journal article" date="2011" name="Nature">
        <title>A high-resolution map of human evolutionary constraint using 29 mammals.</title>
        <authorList>
            <person name="Lindblad-Toh K."/>
            <person name="Garber M."/>
            <person name="Zuk O."/>
            <person name="Lin M.F."/>
            <person name="Parker B.J."/>
            <person name="Washietl S."/>
            <person name="Kheradpour P."/>
            <person name="Ernst J."/>
            <person name="Jordan G."/>
            <person name="Mauceli E."/>
            <person name="Ward L.D."/>
            <person name="Lowe C.B."/>
            <person name="Holloway A.K."/>
            <person name="Clamp M."/>
            <person name="Gnerre S."/>
            <person name="Alfoldi J."/>
            <person name="Beal K."/>
            <person name="Chang J."/>
            <person name="Clawson H."/>
            <person name="Cuff J."/>
            <person name="Di Palma F."/>
            <person name="Fitzgerald S."/>
            <person name="Flicek P."/>
            <person name="Guttman M."/>
            <person name="Hubisz M.J."/>
            <person name="Jaffe D.B."/>
            <person name="Jungreis I."/>
            <person name="Kent W.J."/>
            <person name="Kostka D."/>
            <person name="Lara M."/>
            <person name="Martins A.L."/>
            <person name="Massingham T."/>
            <person name="Moltke I."/>
            <person name="Raney B.J."/>
            <person name="Rasmussen M.D."/>
            <person name="Robinson J."/>
            <person name="Stark A."/>
            <person name="Vilella A.J."/>
            <person name="Wen J."/>
            <person name="Xie X."/>
            <person name="Zody M.C."/>
            <person name="Baldwin J."/>
            <person name="Bloom T."/>
            <person name="Chin C.W."/>
            <person name="Heiman D."/>
            <person name="Nicol R."/>
            <person name="Nusbaum C."/>
            <person name="Young S."/>
            <person name="Wilkinson J."/>
            <person name="Worley K.C."/>
            <person name="Kovar C.L."/>
            <person name="Muzny D.M."/>
            <person name="Gibbs R.A."/>
            <person name="Cree A."/>
            <person name="Dihn H.H."/>
            <person name="Fowler G."/>
            <person name="Jhangiani S."/>
            <person name="Joshi V."/>
            <person name="Lee S."/>
            <person name="Lewis L.R."/>
            <person name="Nazareth L.V."/>
            <person name="Okwuonu G."/>
            <person name="Santibanez J."/>
            <person name="Warren W.C."/>
            <person name="Mardis E.R."/>
            <person name="Weinstock G.M."/>
            <person name="Wilson R.K."/>
            <person name="Delehaunty K."/>
            <person name="Dooling D."/>
            <person name="Fronik C."/>
            <person name="Fulton L."/>
            <person name="Fulton B."/>
            <person name="Graves T."/>
            <person name="Minx P."/>
            <person name="Sodergren E."/>
            <person name="Birney E."/>
            <person name="Margulies E.H."/>
            <person name="Herrero J."/>
            <person name="Green E.D."/>
            <person name="Haussler D."/>
            <person name="Siepel A."/>
            <person name="Goldman N."/>
            <person name="Pollard K.S."/>
            <person name="Pedersen J.S."/>
            <person name="Lander E.S."/>
            <person name="Kellis M."/>
        </authorList>
    </citation>
    <scope>NUCLEOTIDE SEQUENCE [LARGE SCALE GENOMIC DNA]</scope>
    <source>
        <strain evidence="3">2N</strain>
    </source>
</reference>
<dbReference type="GO" id="GO:0047617">
    <property type="term" value="F:fatty acyl-CoA hydrolase activity"/>
    <property type="evidence" value="ECO:0007669"/>
    <property type="project" value="TreeGrafter"/>
</dbReference>
<dbReference type="Pfam" id="PF04775">
    <property type="entry name" value="Bile_Hydr_Trans"/>
    <property type="match status" value="1"/>
</dbReference>
<evidence type="ECO:0000313" key="2">
    <source>
        <dbReference type="Ensembl" id="ENSCPOP00000015747.2"/>
    </source>
</evidence>
<evidence type="ECO:0000313" key="3">
    <source>
        <dbReference type="Proteomes" id="UP000005447"/>
    </source>
</evidence>
<organism evidence="2 3">
    <name type="scientific">Cavia porcellus</name>
    <name type="common">Guinea pig</name>
    <dbReference type="NCBI Taxonomy" id="10141"/>
    <lineage>
        <taxon>Eukaryota</taxon>
        <taxon>Metazoa</taxon>
        <taxon>Chordata</taxon>
        <taxon>Craniata</taxon>
        <taxon>Vertebrata</taxon>
        <taxon>Euteleostomi</taxon>
        <taxon>Mammalia</taxon>
        <taxon>Eutheria</taxon>
        <taxon>Euarchontoglires</taxon>
        <taxon>Glires</taxon>
        <taxon>Rodentia</taxon>
        <taxon>Hystricomorpha</taxon>
        <taxon>Caviidae</taxon>
        <taxon>Cavia</taxon>
    </lineage>
</organism>
<reference evidence="2" key="2">
    <citation type="submission" date="2025-08" db="UniProtKB">
        <authorList>
            <consortium name="Ensembl"/>
        </authorList>
    </citation>
    <scope>IDENTIFICATION</scope>
    <source>
        <strain evidence="2">2N</strain>
    </source>
</reference>
<dbReference type="STRING" id="10141.ENSCPOP00000015747"/>
<dbReference type="Proteomes" id="UP000005447">
    <property type="component" value="Unassembled WGS sequence"/>
</dbReference>
<dbReference type="EMBL" id="AAKN02030539">
    <property type="status" value="NOT_ANNOTATED_CDS"/>
    <property type="molecule type" value="Genomic_DNA"/>
</dbReference>
<dbReference type="eggNOG" id="ENOG502QQ8Z">
    <property type="taxonomic scope" value="Eukaryota"/>
</dbReference>
<accession>H0VYG5</accession>